<dbReference type="GO" id="GO:0005643">
    <property type="term" value="C:nuclear pore"/>
    <property type="evidence" value="ECO:0007669"/>
    <property type="project" value="TreeGrafter"/>
</dbReference>
<evidence type="ECO:0000256" key="5">
    <source>
        <dbReference type="ARBA" id="ARBA00022490"/>
    </source>
</evidence>
<dbReference type="InterPro" id="IPR040017">
    <property type="entry name" value="XPOT"/>
</dbReference>
<dbReference type="InterPro" id="IPR013598">
    <property type="entry name" value="Exportin-1/Importin-b-like"/>
</dbReference>
<evidence type="ECO:0000313" key="12">
    <source>
        <dbReference type="EMBL" id="KJA26333.1"/>
    </source>
</evidence>
<comment type="function">
    <text evidence="9">tRNA nucleus export receptor which facilitates tRNA translocation across the nuclear pore complex.</text>
</comment>
<protein>
    <recommendedName>
        <fullName evidence="3 9">Exportin-T</fullName>
    </recommendedName>
    <alternativeName>
        <fullName evidence="9">Exportin(tRNA)</fullName>
    </alternativeName>
    <alternativeName>
        <fullName evidence="9">tRNA exportin</fullName>
    </alternativeName>
</protein>
<organism evidence="12 13">
    <name type="scientific">Hypholoma sublateritium (strain FD-334 SS-4)</name>
    <dbReference type="NCBI Taxonomy" id="945553"/>
    <lineage>
        <taxon>Eukaryota</taxon>
        <taxon>Fungi</taxon>
        <taxon>Dikarya</taxon>
        <taxon>Basidiomycota</taxon>
        <taxon>Agaricomycotina</taxon>
        <taxon>Agaricomycetes</taxon>
        <taxon>Agaricomycetidae</taxon>
        <taxon>Agaricales</taxon>
        <taxon>Agaricineae</taxon>
        <taxon>Strophariaceae</taxon>
        <taxon>Hypholoma</taxon>
    </lineage>
</organism>
<evidence type="ECO:0000259" key="10">
    <source>
        <dbReference type="Pfam" id="PF08389"/>
    </source>
</evidence>
<keyword evidence="8 9" id="KW-0539">Nucleus</keyword>
<dbReference type="SUPFAM" id="SSF48371">
    <property type="entry name" value="ARM repeat"/>
    <property type="match status" value="1"/>
</dbReference>
<dbReference type="GO" id="GO:0071528">
    <property type="term" value="P:tRNA re-export from nucleus"/>
    <property type="evidence" value="ECO:0007669"/>
    <property type="project" value="UniProtKB-UniRule"/>
</dbReference>
<dbReference type="GO" id="GO:0005737">
    <property type="term" value="C:cytoplasm"/>
    <property type="evidence" value="ECO:0007669"/>
    <property type="project" value="UniProtKB-SubCell"/>
</dbReference>
<dbReference type="OMA" id="HEMFLFG"/>
<evidence type="ECO:0000256" key="2">
    <source>
        <dbReference type="ARBA" id="ARBA00009466"/>
    </source>
</evidence>
<keyword evidence="13" id="KW-1185">Reference proteome</keyword>
<keyword evidence="5 9" id="KW-0963">Cytoplasm</keyword>
<evidence type="ECO:0000259" key="11">
    <source>
        <dbReference type="Pfam" id="PF19282"/>
    </source>
</evidence>
<dbReference type="GO" id="GO:0000049">
    <property type="term" value="F:tRNA binding"/>
    <property type="evidence" value="ECO:0007669"/>
    <property type="project" value="UniProtKB-UniRule"/>
</dbReference>
<dbReference type="EMBL" id="KN817528">
    <property type="protein sequence ID" value="KJA26333.1"/>
    <property type="molecule type" value="Genomic_DNA"/>
</dbReference>
<evidence type="ECO:0000256" key="3">
    <source>
        <dbReference type="ARBA" id="ARBA00018928"/>
    </source>
</evidence>
<comment type="subcellular location">
    <subcellularLocation>
        <location evidence="1 9">Cytoplasm</location>
    </subcellularLocation>
    <subcellularLocation>
        <location evidence="9">Nucleus</location>
    </subcellularLocation>
    <text evidence="9">Shuttles between the nucleus and the cytoplasm.</text>
</comment>
<dbReference type="AlphaFoldDB" id="A0A0D2MQQ6"/>
<dbReference type="InterPro" id="IPR011989">
    <property type="entry name" value="ARM-like"/>
</dbReference>
<evidence type="ECO:0000256" key="8">
    <source>
        <dbReference type="ARBA" id="ARBA00023242"/>
    </source>
</evidence>
<dbReference type="GO" id="GO:0016363">
    <property type="term" value="C:nuclear matrix"/>
    <property type="evidence" value="ECO:0007669"/>
    <property type="project" value="TreeGrafter"/>
</dbReference>
<gene>
    <name evidence="12" type="ORF">HYPSUDRAFT_36629</name>
</gene>
<reference evidence="13" key="1">
    <citation type="submission" date="2014-04" db="EMBL/GenBank/DDBJ databases">
        <title>Evolutionary Origins and Diversification of the Mycorrhizal Mutualists.</title>
        <authorList>
            <consortium name="DOE Joint Genome Institute"/>
            <consortium name="Mycorrhizal Genomics Consortium"/>
            <person name="Kohler A."/>
            <person name="Kuo A."/>
            <person name="Nagy L.G."/>
            <person name="Floudas D."/>
            <person name="Copeland A."/>
            <person name="Barry K.W."/>
            <person name="Cichocki N."/>
            <person name="Veneault-Fourrey C."/>
            <person name="LaButti K."/>
            <person name="Lindquist E.A."/>
            <person name="Lipzen A."/>
            <person name="Lundell T."/>
            <person name="Morin E."/>
            <person name="Murat C."/>
            <person name="Riley R."/>
            <person name="Ohm R."/>
            <person name="Sun H."/>
            <person name="Tunlid A."/>
            <person name="Henrissat B."/>
            <person name="Grigoriev I.V."/>
            <person name="Hibbett D.S."/>
            <person name="Martin F."/>
        </authorList>
    </citation>
    <scope>NUCLEOTIDE SEQUENCE [LARGE SCALE GENOMIC DNA]</scope>
    <source>
        <strain evidence="13">FD-334 SS-4</strain>
    </source>
</reference>
<keyword evidence="6 9" id="KW-0820">tRNA-binding</keyword>
<dbReference type="GO" id="GO:0031267">
    <property type="term" value="F:small GTPase binding"/>
    <property type="evidence" value="ECO:0007669"/>
    <property type="project" value="InterPro"/>
</dbReference>
<evidence type="ECO:0000256" key="9">
    <source>
        <dbReference type="RuleBase" id="RU366037"/>
    </source>
</evidence>
<dbReference type="OrthoDB" id="26399at2759"/>
<feature type="domain" description="Exportin-1/Importin-beta-like" evidence="10">
    <location>
        <begin position="113"/>
        <end position="285"/>
    </location>
</feature>
<comment type="similarity">
    <text evidence="2 9">Belongs to the exportin family.</text>
</comment>
<dbReference type="InterPro" id="IPR045546">
    <property type="entry name" value="Exportin-T_C"/>
</dbReference>
<evidence type="ECO:0000256" key="1">
    <source>
        <dbReference type="ARBA" id="ARBA00004496"/>
    </source>
</evidence>
<dbReference type="Pfam" id="PF08389">
    <property type="entry name" value="Xpo1"/>
    <property type="match status" value="1"/>
</dbReference>
<dbReference type="PANTHER" id="PTHR15952:SF11">
    <property type="entry name" value="EXPORTIN-T"/>
    <property type="match status" value="1"/>
</dbReference>
<keyword evidence="7 9" id="KW-0694">RNA-binding</keyword>
<evidence type="ECO:0000256" key="4">
    <source>
        <dbReference type="ARBA" id="ARBA00022448"/>
    </source>
</evidence>
<proteinExistence type="inferred from homology"/>
<sequence length="1071" mass="121403">MDQEIDRIVQAISIAFDHTQIQLHQQALAYVSTIQQNANETWRIALKLFVDQNADGTRKYPSQARFFALRVLDEFLDNRFERFDDESFSTIQQTLISYIQSEYVLGAAEADAPFLRNKFSHTLTLFFLCTYDEQWPTFFSDLFTFIQPSEQNAQKGFNRHVSLLFFHIVLEISGEVADQIIKSARSFSAARHTRDGKVRDGVRDRDASRINEAVLTIVSEGAKRMEELRKNPNAATEPKELDHAIEVVDWGVRTFGSYVGWIDINLTVTPTTVPLLFTLLADSSLPIRLATSVALLRIVSKGLKEPSDKLQLLKVLSLGQVLDALETKTRTQQIERGEDTDEGEESYREALGKLLNVLGQELAKLIDECSNEEIRTEATNYLLQIQPAMLRFLADDYDDTCSTVFPLLQVILAGYKRTRKISTEPLDESKRSFLTSLLQVILIKMKWGEDPDPEDADEDDIAEFDKMRKDLRVFLDSILSIDQDLVTDAVRTLALNTIAAYQSGTTVKWNDAELGVYLVYIFGEINKTGGKGRAAFCQAPAVDRDRRKTTDYSEYPLTPHGEMLFSLVQSGIASYPNRAVALQFFETVSRYSDFFKVRKECIIPTLEAMVDTRGLHNKNSQYRSRMFYLFHRFIKDLRNEIPVEICTTIIDSIRDLLVITAEIPEEEEPEIDLLTEAIQNSTFDSQLYLFETIGILCSLIYKTPTQQSSVLLSLVKPLMDDLSFNFQAFRTQGPSDLLPIVKVHHIVMALGNIAKGFPDYPPVLHADYILPPLDVFTQMAQAILVCLEAMNIFKPIRDATRFAFARILATAGPTVTHFIPPLMSNLLAHFEPSELVDFMNFIGLLIHKLNKDMFDVLDQLISPLSSHIHDLLSQPITGTDDQRAHVETKKAYLTLLNSIMASKLQGIFISERNSASFENLIQSMQQLAEDVSDPASEKAALTFLNRCVTVWGQSSENVASGNEEGIESLPGFERFIYERLVPTAFRVPSMPNFNFKDGQMAVVLHEVANLLQTICKSRGTESFNFFLNVFLPSQNWPQETALDFTTKLRDLDSKSFRKYFTDLIRSSRSSS</sequence>
<name>A0A0D2MQQ6_HYPSF</name>
<evidence type="ECO:0000313" key="13">
    <source>
        <dbReference type="Proteomes" id="UP000054270"/>
    </source>
</evidence>
<evidence type="ECO:0000256" key="7">
    <source>
        <dbReference type="ARBA" id="ARBA00022884"/>
    </source>
</evidence>
<dbReference type="PANTHER" id="PTHR15952">
    <property type="entry name" value="EXPORTIN-T/LOS1"/>
    <property type="match status" value="1"/>
</dbReference>
<dbReference type="Proteomes" id="UP000054270">
    <property type="component" value="Unassembled WGS sequence"/>
</dbReference>
<feature type="domain" description="Exportin-T C-terminal" evidence="11">
    <location>
        <begin position="373"/>
        <end position="1066"/>
    </location>
</feature>
<dbReference type="Gene3D" id="1.25.10.10">
    <property type="entry name" value="Leucine-rich Repeat Variant"/>
    <property type="match status" value="1"/>
</dbReference>
<dbReference type="Pfam" id="PF19282">
    <property type="entry name" value="Exportin-T"/>
    <property type="match status" value="1"/>
</dbReference>
<accession>A0A0D2MQQ6</accession>
<dbReference type="InterPro" id="IPR016024">
    <property type="entry name" value="ARM-type_fold"/>
</dbReference>
<keyword evidence="4 9" id="KW-0813">Transport</keyword>
<dbReference type="STRING" id="945553.A0A0D2MQQ6"/>
<evidence type="ECO:0000256" key="6">
    <source>
        <dbReference type="ARBA" id="ARBA00022555"/>
    </source>
</evidence>